<gene>
    <name evidence="1" type="ORF">EU555_18225</name>
</gene>
<evidence type="ECO:0000313" key="1">
    <source>
        <dbReference type="EMBL" id="TGD98083.1"/>
    </source>
</evidence>
<dbReference type="OrthoDB" id="5688154at2"/>
<dbReference type="Proteomes" id="UP000297535">
    <property type="component" value="Unassembled WGS sequence"/>
</dbReference>
<organism evidence="1 2">
    <name type="scientific">Methylobacterium nonmethylotrophicum</name>
    <dbReference type="NCBI Taxonomy" id="1141884"/>
    <lineage>
        <taxon>Bacteria</taxon>
        <taxon>Pseudomonadati</taxon>
        <taxon>Pseudomonadota</taxon>
        <taxon>Alphaproteobacteria</taxon>
        <taxon>Hyphomicrobiales</taxon>
        <taxon>Methylobacteriaceae</taxon>
        <taxon>Methylobacterium</taxon>
    </lineage>
</organism>
<dbReference type="Pfam" id="PF13876">
    <property type="entry name" value="Phage_gp49_66"/>
    <property type="match status" value="1"/>
</dbReference>
<proteinExistence type="predicted"/>
<protein>
    <submittedName>
        <fullName evidence="1">Uncharacterized protein</fullName>
    </submittedName>
</protein>
<dbReference type="RefSeq" id="WP_135416531.1">
    <property type="nucleotide sequence ID" value="NZ_SRLB01000012.1"/>
</dbReference>
<sequence length="243" mass="25947">MAAPRRAALTAEQQRRESMPTLVRKAQKLQAEPFDGTPAGAARVASFGGSFIKVTEAADGGALTVLVQTPSGVLPVNRGDWVAKSAEDDFYPIVASRIAEQFTIEAEPVLTTGLPALTLPEAQAVVATKTAPRITEDLMREQIATVEYAKLRHLTICVITLKNGFFSDGMSAPADPANYDAAVGERYAFDNAFRKLWPMFGFLLRDRLSGGNTLSSVAGLKDAFRVEGAASVTSSADVPHHPV</sequence>
<dbReference type="InterPro" id="IPR025915">
    <property type="entry name" value="Phage_gp49_66"/>
</dbReference>
<evidence type="ECO:0000313" key="2">
    <source>
        <dbReference type="Proteomes" id="UP000297535"/>
    </source>
</evidence>
<accession>A0A4Z0NPI3</accession>
<keyword evidence="2" id="KW-1185">Reference proteome</keyword>
<comment type="caution">
    <text evidence="1">The sequence shown here is derived from an EMBL/GenBank/DDBJ whole genome shotgun (WGS) entry which is preliminary data.</text>
</comment>
<reference evidence="1 2" key="1">
    <citation type="submission" date="2019-04" db="EMBL/GenBank/DDBJ databases">
        <authorList>
            <person name="Feng G."/>
            <person name="Zhu H."/>
        </authorList>
    </citation>
    <scope>NUCLEOTIDE SEQUENCE [LARGE SCALE GENOMIC DNA]</scope>
    <source>
        <strain evidence="1 2">6HR-1</strain>
    </source>
</reference>
<dbReference type="EMBL" id="SRLB01000012">
    <property type="protein sequence ID" value="TGD98083.1"/>
    <property type="molecule type" value="Genomic_DNA"/>
</dbReference>
<name>A0A4Z0NPI3_9HYPH</name>
<dbReference type="AlphaFoldDB" id="A0A4Z0NPI3"/>